<proteinExistence type="predicted"/>
<feature type="transmembrane region" description="Helical" evidence="1">
    <location>
        <begin position="82"/>
        <end position="101"/>
    </location>
</feature>
<organism evidence="2">
    <name type="scientific">Spongospora subterranea</name>
    <dbReference type="NCBI Taxonomy" id="70186"/>
    <lineage>
        <taxon>Eukaryota</taxon>
        <taxon>Sar</taxon>
        <taxon>Rhizaria</taxon>
        <taxon>Endomyxa</taxon>
        <taxon>Phytomyxea</taxon>
        <taxon>Plasmodiophorida</taxon>
        <taxon>Plasmodiophoridae</taxon>
        <taxon>Spongospora</taxon>
    </lineage>
</organism>
<protein>
    <submittedName>
        <fullName evidence="2">Uncharacterized protein</fullName>
    </submittedName>
</protein>
<name>A0A0H5QQ45_9EUKA</name>
<reference evidence="2" key="1">
    <citation type="submission" date="2015-04" db="EMBL/GenBank/DDBJ databases">
        <title>The genome sequence of the plant pathogenic Rhizarian Plasmodiophora brassicae reveals insights in its biotrophic life cycle and the origin of chitin synthesis.</title>
        <authorList>
            <person name="Schwelm A."/>
            <person name="Fogelqvist J."/>
            <person name="Knaust A."/>
            <person name="Julke S."/>
            <person name="Lilja T."/>
            <person name="Dhandapani V."/>
            <person name="Bonilla-Rosso G."/>
            <person name="Karlsson M."/>
            <person name="Shevchenko A."/>
            <person name="Choi S.R."/>
            <person name="Kim H.G."/>
            <person name="Park J.Y."/>
            <person name="Lim Y.P."/>
            <person name="Ludwig-Muller J."/>
            <person name="Dixelius C."/>
        </authorList>
    </citation>
    <scope>NUCLEOTIDE SEQUENCE</scope>
    <source>
        <tissue evidence="2">Potato root galls</tissue>
    </source>
</reference>
<accession>A0A0H5QQ45</accession>
<keyword evidence="1" id="KW-1133">Transmembrane helix</keyword>
<dbReference type="AlphaFoldDB" id="A0A0H5QQ45"/>
<evidence type="ECO:0000256" key="1">
    <source>
        <dbReference type="SAM" id="Phobius"/>
    </source>
</evidence>
<feature type="transmembrane region" description="Helical" evidence="1">
    <location>
        <begin position="57"/>
        <end position="76"/>
    </location>
</feature>
<keyword evidence="1" id="KW-0812">Transmembrane</keyword>
<sequence>MLLNMILLHTRQYLKQSVMLMRMVHVRLHEGALVWEILLVSAFHYLHYLVHGNRLNHLGLAIYAALCMVLGCSSKIEWQIIAAFWLFSLLDAGVGFCRYMIEFSLWGKGLKWYVQYTYYHAHGIFLLFSQIAEWN</sequence>
<evidence type="ECO:0000313" key="2">
    <source>
        <dbReference type="EMBL" id="CRZ03561.1"/>
    </source>
</evidence>
<keyword evidence="1" id="KW-0472">Membrane</keyword>
<feature type="transmembrane region" description="Helical" evidence="1">
    <location>
        <begin position="113"/>
        <end position="132"/>
    </location>
</feature>
<dbReference type="EMBL" id="HACM01003119">
    <property type="protein sequence ID" value="CRZ03561.1"/>
    <property type="molecule type" value="Transcribed_RNA"/>
</dbReference>
<feature type="transmembrane region" description="Helical" evidence="1">
    <location>
        <begin position="32"/>
        <end position="50"/>
    </location>
</feature>